<reference evidence="1" key="1">
    <citation type="submission" date="2021-02" db="EMBL/GenBank/DDBJ databases">
        <authorList>
            <person name="Dougan E. K."/>
            <person name="Rhodes N."/>
            <person name="Thang M."/>
            <person name="Chan C."/>
        </authorList>
    </citation>
    <scope>NUCLEOTIDE SEQUENCE</scope>
</reference>
<dbReference type="SUPFAM" id="SSF75304">
    <property type="entry name" value="Amidase signature (AS) enzymes"/>
    <property type="match status" value="1"/>
</dbReference>
<comment type="caution">
    <text evidence="1">The sequence shown here is derived from an EMBL/GenBank/DDBJ whole genome shotgun (WGS) entry which is preliminary data.</text>
</comment>
<sequence length="127" mass="13321">MKDVVAFNASHPEAIPYGMNLLEAANATKGDLSEKAYLDDRARDLRMCRSQGIDACLAKFGVDVLVAPMDRAAKLLGKAGYPAVSIPCGYTPSGAPVGVTFFGTAFSEPMLIQAAANAERVLSPTKG</sequence>
<dbReference type="PANTHER" id="PTHR42678">
    <property type="entry name" value="AMIDASE"/>
    <property type="match status" value="1"/>
</dbReference>
<dbReference type="PANTHER" id="PTHR42678:SF34">
    <property type="entry name" value="OS04G0183300 PROTEIN"/>
    <property type="match status" value="1"/>
</dbReference>
<organism evidence="1 2">
    <name type="scientific">Polarella glacialis</name>
    <name type="common">Dinoflagellate</name>
    <dbReference type="NCBI Taxonomy" id="89957"/>
    <lineage>
        <taxon>Eukaryota</taxon>
        <taxon>Sar</taxon>
        <taxon>Alveolata</taxon>
        <taxon>Dinophyceae</taxon>
        <taxon>Suessiales</taxon>
        <taxon>Suessiaceae</taxon>
        <taxon>Polarella</taxon>
    </lineage>
</organism>
<evidence type="ECO:0000313" key="1">
    <source>
        <dbReference type="EMBL" id="CAE8597842.1"/>
    </source>
</evidence>
<gene>
    <name evidence="1" type="ORF">PGLA1383_LOCUS16270</name>
</gene>
<dbReference type="OrthoDB" id="566138at2759"/>
<keyword evidence="2" id="KW-1185">Reference proteome</keyword>
<proteinExistence type="predicted"/>
<name>A0A813E794_POLGL</name>
<dbReference type="Gene3D" id="3.90.1300.10">
    <property type="entry name" value="Amidase signature (AS) domain"/>
    <property type="match status" value="1"/>
</dbReference>
<evidence type="ECO:0008006" key="3">
    <source>
        <dbReference type="Google" id="ProtNLM"/>
    </source>
</evidence>
<dbReference type="Proteomes" id="UP000654075">
    <property type="component" value="Unassembled WGS sequence"/>
</dbReference>
<accession>A0A813E794</accession>
<dbReference type="EMBL" id="CAJNNV010009831">
    <property type="protein sequence ID" value="CAE8597842.1"/>
    <property type="molecule type" value="Genomic_DNA"/>
</dbReference>
<evidence type="ECO:0000313" key="2">
    <source>
        <dbReference type="Proteomes" id="UP000654075"/>
    </source>
</evidence>
<protein>
    <recommendedName>
        <fullName evidence="3">Amidase</fullName>
    </recommendedName>
</protein>
<dbReference type="AlphaFoldDB" id="A0A813E794"/>
<dbReference type="InterPro" id="IPR036928">
    <property type="entry name" value="AS_sf"/>
</dbReference>